<name>A0A5N5DYV0_RHOER</name>
<organism evidence="2 3">
    <name type="scientific">Rhodococcus erythropolis</name>
    <name type="common">Arthrobacter picolinophilus</name>
    <dbReference type="NCBI Taxonomy" id="1833"/>
    <lineage>
        <taxon>Bacteria</taxon>
        <taxon>Bacillati</taxon>
        <taxon>Actinomycetota</taxon>
        <taxon>Actinomycetes</taxon>
        <taxon>Mycobacteriales</taxon>
        <taxon>Nocardiaceae</taxon>
        <taxon>Rhodococcus</taxon>
        <taxon>Rhodococcus erythropolis group</taxon>
    </lineage>
</organism>
<dbReference type="SUPFAM" id="SSF46785">
    <property type="entry name" value="Winged helix' DNA-binding domain"/>
    <property type="match status" value="1"/>
</dbReference>
<dbReference type="InterPro" id="IPR039422">
    <property type="entry name" value="MarR/SlyA-like"/>
</dbReference>
<dbReference type="PRINTS" id="PR00598">
    <property type="entry name" value="HTHMARR"/>
</dbReference>
<dbReference type="GO" id="GO:0006950">
    <property type="term" value="P:response to stress"/>
    <property type="evidence" value="ECO:0007669"/>
    <property type="project" value="TreeGrafter"/>
</dbReference>
<proteinExistence type="predicted"/>
<dbReference type="GO" id="GO:0003700">
    <property type="term" value="F:DNA-binding transcription factor activity"/>
    <property type="evidence" value="ECO:0007669"/>
    <property type="project" value="InterPro"/>
</dbReference>
<dbReference type="PANTHER" id="PTHR33164">
    <property type="entry name" value="TRANSCRIPTIONAL REGULATOR, MARR FAMILY"/>
    <property type="match status" value="1"/>
</dbReference>
<dbReference type="InterPro" id="IPR036390">
    <property type="entry name" value="WH_DNA-bd_sf"/>
</dbReference>
<dbReference type="InterPro" id="IPR036388">
    <property type="entry name" value="WH-like_DNA-bd_sf"/>
</dbReference>
<dbReference type="AlphaFoldDB" id="A0A5N5DYV0"/>
<dbReference type="Gene3D" id="1.10.10.10">
    <property type="entry name" value="Winged helix-like DNA-binding domain superfamily/Winged helix DNA-binding domain"/>
    <property type="match status" value="1"/>
</dbReference>
<dbReference type="SMART" id="SM00347">
    <property type="entry name" value="HTH_MARR"/>
    <property type="match status" value="1"/>
</dbReference>
<evidence type="ECO:0000313" key="2">
    <source>
        <dbReference type="EMBL" id="KAB2583057.1"/>
    </source>
</evidence>
<evidence type="ECO:0000313" key="3">
    <source>
        <dbReference type="Proteomes" id="UP000325576"/>
    </source>
</evidence>
<dbReference type="PANTHER" id="PTHR33164:SF43">
    <property type="entry name" value="HTH-TYPE TRANSCRIPTIONAL REPRESSOR YETL"/>
    <property type="match status" value="1"/>
</dbReference>
<comment type="caution">
    <text evidence="2">The sequence shown here is derived from an EMBL/GenBank/DDBJ whole genome shotgun (WGS) entry which is preliminary data.</text>
</comment>
<sequence length="150" mass="16631">MSSPEYAPRLSRRPGFVFIRAALRVRQIYAEALAGVGLLPNQHAILSTLEELGPCHQKELAQRVVLDQGDIVAYLDGLQNNGHIVRERDPKDRRRQIVTITDLGREILAESDRVLDHVEADTFSALSAKDRDNLDRIATSLYDAAASAAD</sequence>
<evidence type="ECO:0000259" key="1">
    <source>
        <dbReference type="PROSITE" id="PS50995"/>
    </source>
</evidence>
<reference evidence="2 3" key="1">
    <citation type="journal article" date="2017" name="Poromechanics V (2013)">
        <title>Genomic Characterization of the Arsenic-Tolerant Actinobacterium, &lt;i&gt;Rhodococcus erythropolis&lt;/i&gt; S43.</title>
        <authorList>
            <person name="Retamal-Morales G."/>
            <person name="Mehnert M."/>
            <person name="Schwabe R."/>
            <person name="Tischler D."/>
            <person name="Schloemann M."/>
            <person name="Levican G.J."/>
        </authorList>
    </citation>
    <scope>NUCLEOTIDE SEQUENCE [LARGE SCALE GENOMIC DNA]</scope>
    <source>
        <strain evidence="2 3">S43</strain>
    </source>
</reference>
<dbReference type="InterPro" id="IPR000835">
    <property type="entry name" value="HTH_MarR-typ"/>
</dbReference>
<gene>
    <name evidence="2" type="ORF">BS297_22575</name>
</gene>
<dbReference type="PROSITE" id="PS50995">
    <property type="entry name" value="HTH_MARR_2"/>
    <property type="match status" value="1"/>
</dbReference>
<feature type="domain" description="HTH marR-type" evidence="1">
    <location>
        <begin position="11"/>
        <end position="143"/>
    </location>
</feature>
<dbReference type="Proteomes" id="UP000325576">
    <property type="component" value="Unassembled WGS sequence"/>
</dbReference>
<protein>
    <recommendedName>
        <fullName evidence="1">HTH marR-type domain-containing protein</fullName>
    </recommendedName>
</protein>
<dbReference type="Pfam" id="PF01047">
    <property type="entry name" value="MarR"/>
    <property type="match status" value="1"/>
</dbReference>
<dbReference type="EMBL" id="MRBO01000605">
    <property type="protein sequence ID" value="KAB2583057.1"/>
    <property type="molecule type" value="Genomic_DNA"/>
</dbReference>
<accession>A0A5N5DYV0</accession>